<evidence type="ECO:0000256" key="6">
    <source>
        <dbReference type="ARBA" id="ARBA00022692"/>
    </source>
</evidence>
<organism evidence="14 15">
    <name type="scientific">Gluconobacter cerinus</name>
    <dbReference type="NCBI Taxonomy" id="38307"/>
    <lineage>
        <taxon>Bacteria</taxon>
        <taxon>Pseudomonadati</taxon>
        <taxon>Pseudomonadota</taxon>
        <taxon>Alphaproteobacteria</taxon>
        <taxon>Acetobacterales</taxon>
        <taxon>Acetobacteraceae</taxon>
        <taxon>Gluconobacter</taxon>
    </lineage>
</organism>
<evidence type="ECO:0000256" key="3">
    <source>
        <dbReference type="ARBA" id="ARBA00017876"/>
    </source>
</evidence>
<comment type="function">
    <text evidence="11 12">Involved in protein export. Participates in an early event of protein translocation.</text>
</comment>
<keyword evidence="4 12" id="KW-0813">Transport</keyword>
<evidence type="ECO:0000313" key="15">
    <source>
        <dbReference type="Proteomes" id="UP000077786"/>
    </source>
</evidence>
<keyword evidence="6 12" id="KW-0812">Transmembrane</keyword>
<evidence type="ECO:0000256" key="10">
    <source>
        <dbReference type="ARBA" id="ARBA00023136"/>
    </source>
</evidence>
<keyword evidence="8 12" id="KW-1133">Transmembrane helix</keyword>
<dbReference type="EMBL" id="LUTU01000001">
    <property type="protein sequence ID" value="OAJ69234.1"/>
    <property type="molecule type" value="Genomic_DNA"/>
</dbReference>
<evidence type="ECO:0000256" key="1">
    <source>
        <dbReference type="ARBA" id="ARBA00004651"/>
    </source>
</evidence>
<name>A0A1B6VPV8_9PROT</name>
<dbReference type="NCBIfam" id="TIGR00810">
    <property type="entry name" value="secG"/>
    <property type="match status" value="1"/>
</dbReference>
<sequence>MTTFLLVINLLVTLALIGTILIQRSEGGGLGIGSSQGMGSFMTGRGTATLLTRATSVLAGVFMLLCLVLALLNRGASSGVGGHDILADPPAPAAATTAPAAPATPAAPAPAETPAH</sequence>
<comment type="caution">
    <text evidence="12">Lacks conserved residue(s) required for the propagation of feature annotation.</text>
</comment>
<dbReference type="Pfam" id="PF03840">
    <property type="entry name" value="SecG"/>
    <property type="match status" value="1"/>
</dbReference>
<dbReference type="PRINTS" id="PR01651">
    <property type="entry name" value="SECGEXPORT"/>
</dbReference>
<evidence type="ECO:0000256" key="11">
    <source>
        <dbReference type="ARBA" id="ARBA00025182"/>
    </source>
</evidence>
<dbReference type="GO" id="GO:0015450">
    <property type="term" value="F:protein-transporting ATPase activity"/>
    <property type="evidence" value="ECO:0007669"/>
    <property type="project" value="UniProtKB-UniRule"/>
</dbReference>
<evidence type="ECO:0000256" key="8">
    <source>
        <dbReference type="ARBA" id="ARBA00022989"/>
    </source>
</evidence>
<dbReference type="GO" id="GO:0005886">
    <property type="term" value="C:plasma membrane"/>
    <property type="evidence" value="ECO:0007669"/>
    <property type="project" value="UniProtKB-SubCell"/>
</dbReference>
<proteinExistence type="inferred from homology"/>
<dbReference type="RefSeq" id="WP_061510564.1">
    <property type="nucleotide sequence ID" value="NZ_CP183030.1"/>
</dbReference>
<keyword evidence="7 12" id="KW-0653">Protein transport</keyword>
<accession>A0A1B6VPV8</accession>
<feature type="region of interest" description="Disordered" evidence="13">
    <location>
        <begin position="91"/>
        <end position="116"/>
    </location>
</feature>
<reference evidence="14 15" key="1">
    <citation type="submission" date="2016-03" db="EMBL/GenBank/DDBJ databases">
        <title>Draft genome sequence of Gluconobacter cerinus strain CECT 9110.</title>
        <authorList>
            <person name="Sainz F."/>
            <person name="Mas A."/>
            <person name="Torija M.J."/>
        </authorList>
    </citation>
    <scope>NUCLEOTIDE SEQUENCE [LARGE SCALE GENOMIC DNA]</scope>
    <source>
        <strain evidence="14 15">CECT 9110</strain>
    </source>
</reference>
<keyword evidence="9 12" id="KW-0811">Translocation</keyword>
<comment type="subcellular location">
    <subcellularLocation>
        <location evidence="1 12">Cell membrane</location>
        <topology evidence="1 12">Multi-pass membrane protein</topology>
    </subcellularLocation>
</comment>
<dbReference type="InterPro" id="IPR004692">
    <property type="entry name" value="SecG"/>
</dbReference>
<evidence type="ECO:0000256" key="7">
    <source>
        <dbReference type="ARBA" id="ARBA00022927"/>
    </source>
</evidence>
<dbReference type="AlphaFoldDB" id="A0A1B6VPV8"/>
<keyword evidence="5 12" id="KW-1003">Cell membrane</keyword>
<evidence type="ECO:0000256" key="12">
    <source>
        <dbReference type="RuleBase" id="RU365087"/>
    </source>
</evidence>
<evidence type="ECO:0000256" key="2">
    <source>
        <dbReference type="ARBA" id="ARBA00008445"/>
    </source>
</evidence>
<dbReference type="Proteomes" id="UP000077786">
    <property type="component" value="Unassembled WGS sequence"/>
</dbReference>
<dbReference type="PANTHER" id="PTHR34182">
    <property type="entry name" value="PROTEIN-EXPORT MEMBRANE PROTEIN SECG"/>
    <property type="match status" value="1"/>
</dbReference>
<gene>
    <name evidence="14" type="ORF">A0123_00041</name>
</gene>
<dbReference type="PANTHER" id="PTHR34182:SF1">
    <property type="entry name" value="PROTEIN-EXPORT MEMBRANE PROTEIN SECG"/>
    <property type="match status" value="1"/>
</dbReference>
<feature type="compositionally biased region" description="Low complexity" evidence="13">
    <location>
        <begin position="93"/>
        <end position="116"/>
    </location>
</feature>
<evidence type="ECO:0000256" key="9">
    <source>
        <dbReference type="ARBA" id="ARBA00023010"/>
    </source>
</evidence>
<comment type="similarity">
    <text evidence="2 12">Belongs to the SecG family.</text>
</comment>
<evidence type="ECO:0000313" key="14">
    <source>
        <dbReference type="EMBL" id="OAJ69234.1"/>
    </source>
</evidence>
<dbReference type="GO" id="GO:0065002">
    <property type="term" value="P:intracellular protein transmembrane transport"/>
    <property type="evidence" value="ECO:0007669"/>
    <property type="project" value="TreeGrafter"/>
</dbReference>
<dbReference type="GO" id="GO:0009306">
    <property type="term" value="P:protein secretion"/>
    <property type="evidence" value="ECO:0007669"/>
    <property type="project" value="UniProtKB-UniRule"/>
</dbReference>
<dbReference type="GO" id="GO:0043952">
    <property type="term" value="P:protein transport by the Sec complex"/>
    <property type="evidence" value="ECO:0007669"/>
    <property type="project" value="TreeGrafter"/>
</dbReference>
<protein>
    <recommendedName>
        <fullName evidence="3 12">Protein-export membrane protein SecG</fullName>
    </recommendedName>
</protein>
<evidence type="ECO:0000256" key="4">
    <source>
        <dbReference type="ARBA" id="ARBA00022448"/>
    </source>
</evidence>
<evidence type="ECO:0000256" key="5">
    <source>
        <dbReference type="ARBA" id="ARBA00022475"/>
    </source>
</evidence>
<dbReference type="PATRIC" id="fig|38307.3.peg.41"/>
<keyword evidence="10 12" id="KW-0472">Membrane</keyword>
<feature type="transmembrane region" description="Helical" evidence="12">
    <location>
        <begin position="51"/>
        <end position="72"/>
    </location>
</feature>
<evidence type="ECO:0000256" key="13">
    <source>
        <dbReference type="SAM" id="MobiDB-lite"/>
    </source>
</evidence>
<dbReference type="GeneID" id="81474653"/>
<comment type="caution">
    <text evidence="14">The sequence shown here is derived from an EMBL/GenBank/DDBJ whole genome shotgun (WGS) entry which is preliminary data.</text>
</comment>